<dbReference type="Gene3D" id="1.10.1380.10">
    <property type="entry name" value="Neutral endopeptidase , domain2"/>
    <property type="match status" value="1"/>
</dbReference>
<evidence type="ECO:0000259" key="1">
    <source>
        <dbReference type="Pfam" id="PF05649"/>
    </source>
</evidence>
<accession>A0A3P7XJ53</accession>
<dbReference type="WBParaSite" id="HPBE_0000796801-mRNA-1">
    <property type="protein sequence ID" value="HPBE_0000796801-mRNA-1"/>
    <property type="gene ID" value="HPBE_0000796801"/>
</dbReference>
<evidence type="ECO:0000313" key="3">
    <source>
        <dbReference type="Proteomes" id="UP000050761"/>
    </source>
</evidence>
<dbReference type="Pfam" id="PF05649">
    <property type="entry name" value="Peptidase_M13_N"/>
    <property type="match status" value="1"/>
</dbReference>
<dbReference type="InterPro" id="IPR042089">
    <property type="entry name" value="Peptidase_M13_dom_2"/>
</dbReference>
<evidence type="ECO:0000313" key="4">
    <source>
        <dbReference type="WBParaSite" id="HPBE_0000796801-mRNA-1"/>
    </source>
</evidence>
<keyword evidence="3" id="KW-1185">Reference proteome</keyword>
<dbReference type="EMBL" id="UZAH01026018">
    <property type="protein sequence ID" value="VDO74350.1"/>
    <property type="molecule type" value="Genomic_DNA"/>
</dbReference>
<organism evidence="2">
    <name type="scientific">Heligmosomoides polygyrus</name>
    <name type="common">Parasitic roundworm</name>
    <dbReference type="NCBI Taxonomy" id="6339"/>
    <lineage>
        <taxon>Eukaryota</taxon>
        <taxon>Metazoa</taxon>
        <taxon>Ecdysozoa</taxon>
        <taxon>Nematoda</taxon>
        <taxon>Chromadorea</taxon>
        <taxon>Rhabditida</taxon>
        <taxon>Rhabditina</taxon>
        <taxon>Rhabditomorpha</taxon>
        <taxon>Strongyloidea</taxon>
        <taxon>Heligmosomidae</taxon>
        <taxon>Heligmosomoides</taxon>
    </lineage>
</organism>
<dbReference type="AlphaFoldDB" id="A0A3P7XJ53"/>
<evidence type="ECO:0000313" key="2">
    <source>
        <dbReference type="EMBL" id="VDO74350.1"/>
    </source>
</evidence>
<dbReference type="OrthoDB" id="5845567at2759"/>
<dbReference type="Proteomes" id="UP000050761">
    <property type="component" value="Unassembled WGS sequence"/>
</dbReference>
<feature type="domain" description="Peptidase M13 N-terminal" evidence="1">
    <location>
        <begin position="119"/>
        <end position="438"/>
    </location>
</feature>
<proteinExistence type="predicted"/>
<dbReference type="GO" id="GO:0006508">
    <property type="term" value="P:proteolysis"/>
    <property type="evidence" value="ECO:0007669"/>
    <property type="project" value="InterPro"/>
</dbReference>
<reference evidence="4" key="2">
    <citation type="submission" date="2019-09" db="UniProtKB">
        <authorList>
            <consortium name="WormBaseParasite"/>
        </authorList>
    </citation>
    <scope>IDENTIFICATION</scope>
</reference>
<reference evidence="2 3" key="1">
    <citation type="submission" date="2018-11" db="EMBL/GenBank/DDBJ databases">
        <authorList>
            <consortium name="Pathogen Informatics"/>
        </authorList>
    </citation>
    <scope>NUCLEOTIDE SEQUENCE [LARGE SCALE GENOMIC DNA]</scope>
</reference>
<dbReference type="SUPFAM" id="SSF55486">
    <property type="entry name" value="Metalloproteases ('zincins'), catalytic domain"/>
    <property type="match status" value="1"/>
</dbReference>
<name>A0A3P7XJ53_HELPZ</name>
<gene>
    <name evidence="2" type="ORF">HPBE_LOCUS7969</name>
</gene>
<dbReference type="InterPro" id="IPR008753">
    <property type="entry name" value="Peptidase_M13_N"/>
</dbReference>
<protein>
    <submittedName>
        <fullName evidence="4">Peptidase_M13_N domain-containing protein</fullName>
    </submittedName>
</protein>
<sequence>MSKLLSFTVGASCLSVAVAIALLVFNVLIYIRVNDDETHHNKQHYVAPLPDPPKASLPGIHSKPRPRAVFVEIEPRAVSVMELAAVRQNSTIFCSSYGDPDPMWQFVRATGPQAVPSKLEQAQLEVYSAIKRALDSVKIDDESASKTERITKKSCVGHQRSPAHGYELQILTDMKNWFGGLPYLNHTLKDDLDVFGVIGALEQERALGTFMRAWVAPDNKHVVRNALYLSQPELPMSREYYVEPQFYAQLEDRADMIRGLLAEFTIVILQNPQDHLEDVQRAALDVVKLETEIATASLPESEMRNYEELYNPYTLEELKKTYPFIGWESYIANLLSSVENGTDVAFRQIILTTPSYFAWLNTVAAKDYTNAFVNYMILHILFDEASFFRLNLPTIQGTANFDQQYYSTIDSGVAPDEAYCLHTLRVLMPYGPGHITIGYVYAKSLPNRNETLTEIEENVDLISENFVACIGSSGSPLFSLPRSDTPPRKKRAASGLDRVRAEHSKNLSPTLNNTLVRLFERYLSKFKVPSN</sequence>